<dbReference type="InterPro" id="IPR004358">
    <property type="entry name" value="Sig_transdc_His_kin-like_C"/>
</dbReference>
<sequence length="678" mass="77651">MNKKLQLIVYQLSKFKFFNPKIIINMFINIIIITTIFSINSSANEDRNYLIFAGGTTSPPFEFLDESGNYVGFNVDLIHAISNELGREIRLIPRDWLGTYESLQNGEIDAIQGMNFNAQRKEIYDFSSAYLLNSSICFVNQYNNEIKDFEDLKGHIVAVERNGYAAYILAEMGEIEVMFMSDMEDAFERLLKGEIDAVFCNKLTGVYILRDRGWESRIHTIGNEINQVDYGIAVKKGNILLLSEINVALEKIKGDGTYNKIYEKWFGLEDSLWSLLKKYAYLVGIIITVFFVTIALITKWNRTLKREVDRQTKELRGANQALAEHKETIEESNHFKLQIIDSLQIGLITFDSEKKLTTLNRFAENLFEFNREEAIGSTFEEIGLDQYFKVDLIDRCIANAEAIVIHETIFHLPQGEKYYNCLLSPLVEGISNCTGGVMTFKCIDEDKRIRLELAQKDKMSSLGTLISGIAHEIRNPLSTINTYIELLPVKYDNEKFRNKIISQLPNEINRLDEMLTDLLNYAKPKKSDFQLFYIEELLTEVIDLFEPILSSKNITIETSIKNKVELYADRNKIKQIFINLILNSVDAVDEKGHIKISITELVNSIIIEFIDNGCGINSENLSRVFDPFFTTKQKGTGLGLATCYQYINEHKGKMKIDSKIDNGTIVKLILPKGCEHNE</sequence>
<evidence type="ECO:0000256" key="6">
    <source>
        <dbReference type="ARBA" id="ARBA00022777"/>
    </source>
</evidence>
<dbReference type="PANTHER" id="PTHR43065:SF10">
    <property type="entry name" value="PEROXIDE STRESS-ACTIVATED HISTIDINE KINASE MAK3"/>
    <property type="match status" value="1"/>
</dbReference>
<evidence type="ECO:0000259" key="11">
    <source>
        <dbReference type="PROSITE" id="PS50109"/>
    </source>
</evidence>
<keyword evidence="13" id="KW-1185">Reference proteome</keyword>
<evidence type="ECO:0000256" key="1">
    <source>
        <dbReference type="ARBA" id="ARBA00000085"/>
    </source>
</evidence>
<organism evidence="12 13">
    <name type="scientific">Acidaminobacter hydrogenoformans DSM 2784</name>
    <dbReference type="NCBI Taxonomy" id="1120920"/>
    <lineage>
        <taxon>Bacteria</taxon>
        <taxon>Bacillati</taxon>
        <taxon>Bacillota</taxon>
        <taxon>Clostridia</taxon>
        <taxon>Peptostreptococcales</taxon>
        <taxon>Acidaminobacteraceae</taxon>
        <taxon>Acidaminobacter</taxon>
    </lineage>
</organism>
<dbReference type="Gene3D" id="3.40.190.10">
    <property type="entry name" value="Periplasmic binding protein-like II"/>
    <property type="match status" value="2"/>
</dbReference>
<dbReference type="SUPFAM" id="SSF55874">
    <property type="entry name" value="ATPase domain of HSP90 chaperone/DNA topoisomerase II/histidine kinase"/>
    <property type="match status" value="1"/>
</dbReference>
<feature type="transmembrane region" description="Helical" evidence="10">
    <location>
        <begin position="279"/>
        <end position="297"/>
    </location>
</feature>
<dbReference type="SUPFAM" id="SSF55785">
    <property type="entry name" value="PYP-like sensor domain (PAS domain)"/>
    <property type="match status" value="1"/>
</dbReference>
<dbReference type="PROSITE" id="PS50109">
    <property type="entry name" value="HIS_KIN"/>
    <property type="match status" value="1"/>
</dbReference>
<dbReference type="EMBL" id="FMWL01000032">
    <property type="protein sequence ID" value="SCZ82061.1"/>
    <property type="molecule type" value="Genomic_DNA"/>
</dbReference>
<dbReference type="Pfam" id="PF00512">
    <property type="entry name" value="HisKA"/>
    <property type="match status" value="1"/>
</dbReference>
<dbReference type="OrthoDB" id="9784397at2"/>
<feature type="transmembrane region" description="Helical" evidence="10">
    <location>
        <begin position="21"/>
        <end position="39"/>
    </location>
</feature>
<evidence type="ECO:0000256" key="8">
    <source>
        <dbReference type="ARBA" id="ARBA00023012"/>
    </source>
</evidence>
<evidence type="ECO:0000313" key="12">
    <source>
        <dbReference type="EMBL" id="SCZ82061.1"/>
    </source>
</evidence>
<protein>
    <recommendedName>
        <fullName evidence="2">histidine kinase</fullName>
        <ecNumber evidence="2">2.7.13.3</ecNumber>
    </recommendedName>
</protein>
<keyword evidence="9" id="KW-0175">Coiled coil</keyword>
<keyword evidence="5" id="KW-0547">Nucleotide-binding</keyword>
<dbReference type="Proteomes" id="UP000199208">
    <property type="component" value="Unassembled WGS sequence"/>
</dbReference>
<dbReference type="EC" id="2.7.13.3" evidence="2"/>
<dbReference type="InterPro" id="IPR005467">
    <property type="entry name" value="His_kinase_dom"/>
</dbReference>
<dbReference type="InterPro" id="IPR001638">
    <property type="entry name" value="Solute-binding_3/MltF_N"/>
</dbReference>
<proteinExistence type="predicted"/>
<feature type="coiled-coil region" evidence="9">
    <location>
        <begin position="301"/>
        <end position="328"/>
    </location>
</feature>
<dbReference type="SMART" id="SM00388">
    <property type="entry name" value="HisKA"/>
    <property type="match status" value="1"/>
</dbReference>
<evidence type="ECO:0000313" key="13">
    <source>
        <dbReference type="Proteomes" id="UP000199208"/>
    </source>
</evidence>
<evidence type="ECO:0000256" key="10">
    <source>
        <dbReference type="SAM" id="Phobius"/>
    </source>
</evidence>
<dbReference type="PRINTS" id="PR00344">
    <property type="entry name" value="BCTRLSENSOR"/>
</dbReference>
<dbReference type="RefSeq" id="WP_092593476.1">
    <property type="nucleotide sequence ID" value="NZ_FMWL01000032.1"/>
</dbReference>
<dbReference type="PANTHER" id="PTHR43065">
    <property type="entry name" value="SENSOR HISTIDINE KINASE"/>
    <property type="match status" value="1"/>
</dbReference>
<dbReference type="SUPFAM" id="SSF47384">
    <property type="entry name" value="Homodimeric domain of signal transducing histidine kinase"/>
    <property type="match status" value="1"/>
</dbReference>
<dbReference type="Pfam" id="PF00497">
    <property type="entry name" value="SBP_bac_3"/>
    <property type="match status" value="1"/>
</dbReference>
<dbReference type="AlphaFoldDB" id="A0A1G5S8M5"/>
<comment type="catalytic activity">
    <reaction evidence="1">
        <text>ATP + protein L-histidine = ADP + protein N-phospho-L-histidine.</text>
        <dbReference type="EC" id="2.7.13.3"/>
    </reaction>
</comment>
<evidence type="ECO:0000256" key="5">
    <source>
        <dbReference type="ARBA" id="ARBA00022741"/>
    </source>
</evidence>
<dbReference type="STRING" id="1120920.SAMN03080599_03317"/>
<evidence type="ECO:0000256" key="9">
    <source>
        <dbReference type="SAM" id="Coils"/>
    </source>
</evidence>
<keyword evidence="6" id="KW-0418">Kinase</keyword>
<dbReference type="InterPro" id="IPR036097">
    <property type="entry name" value="HisK_dim/P_sf"/>
</dbReference>
<feature type="domain" description="Histidine kinase" evidence="11">
    <location>
        <begin position="468"/>
        <end position="674"/>
    </location>
</feature>
<dbReference type="CDD" id="cd00082">
    <property type="entry name" value="HisKA"/>
    <property type="match status" value="1"/>
</dbReference>
<evidence type="ECO:0000256" key="7">
    <source>
        <dbReference type="ARBA" id="ARBA00022840"/>
    </source>
</evidence>
<keyword evidence="3" id="KW-0597">Phosphoprotein</keyword>
<dbReference type="Pfam" id="PF02518">
    <property type="entry name" value="HATPase_c"/>
    <property type="match status" value="1"/>
</dbReference>
<keyword evidence="10" id="KW-0812">Transmembrane</keyword>
<dbReference type="SUPFAM" id="SSF53850">
    <property type="entry name" value="Periplasmic binding protein-like II"/>
    <property type="match status" value="1"/>
</dbReference>
<dbReference type="Gene3D" id="1.10.287.130">
    <property type="match status" value="1"/>
</dbReference>
<dbReference type="InterPro" id="IPR003661">
    <property type="entry name" value="HisK_dim/P_dom"/>
</dbReference>
<name>A0A1G5S8M5_9FIRM</name>
<dbReference type="InterPro" id="IPR036890">
    <property type="entry name" value="HATPase_C_sf"/>
</dbReference>
<accession>A0A1G5S8M5</accession>
<reference evidence="12 13" key="1">
    <citation type="submission" date="2016-10" db="EMBL/GenBank/DDBJ databases">
        <authorList>
            <person name="de Groot N.N."/>
        </authorList>
    </citation>
    <scope>NUCLEOTIDE SEQUENCE [LARGE SCALE GENOMIC DNA]</scope>
    <source>
        <strain evidence="12 13">DSM 2784</strain>
    </source>
</reference>
<dbReference type="Gene3D" id="3.30.565.10">
    <property type="entry name" value="Histidine kinase-like ATPase, C-terminal domain"/>
    <property type="match status" value="1"/>
</dbReference>
<dbReference type="GO" id="GO:0000155">
    <property type="term" value="F:phosphorelay sensor kinase activity"/>
    <property type="evidence" value="ECO:0007669"/>
    <property type="project" value="InterPro"/>
</dbReference>
<keyword evidence="4" id="KW-0808">Transferase</keyword>
<dbReference type="SMART" id="SM00387">
    <property type="entry name" value="HATPase_c"/>
    <property type="match status" value="1"/>
</dbReference>
<dbReference type="InterPro" id="IPR035965">
    <property type="entry name" value="PAS-like_dom_sf"/>
</dbReference>
<keyword evidence="7" id="KW-0067">ATP-binding</keyword>
<keyword evidence="10" id="KW-0472">Membrane</keyword>
<dbReference type="CDD" id="cd13704">
    <property type="entry name" value="PBP2_HisK"/>
    <property type="match status" value="1"/>
</dbReference>
<dbReference type="GO" id="GO:0005524">
    <property type="term" value="F:ATP binding"/>
    <property type="evidence" value="ECO:0007669"/>
    <property type="project" value="UniProtKB-KW"/>
</dbReference>
<dbReference type="SMART" id="SM00062">
    <property type="entry name" value="PBPb"/>
    <property type="match status" value="1"/>
</dbReference>
<evidence type="ECO:0000256" key="4">
    <source>
        <dbReference type="ARBA" id="ARBA00022679"/>
    </source>
</evidence>
<dbReference type="InterPro" id="IPR003594">
    <property type="entry name" value="HATPase_dom"/>
</dbReference>
<dbReference type="Gene3D" id="3.30.450.20">
    <property type="entry name" value="PAS domain"/>
    <property type="match status" value="1"/>
</dbReference>
<evidence type="ECO:0000256" key="2">
    <source>
        <dbReference type="ARBA" id="ARBA00012438"/>
    </source>
</evidence>
<evidence type="ECO:0000256" key="3">
    <source>
        <dbReference type="ARBA" id="ARBA00022553"/>
    </source>
</evidence>
<keyword evidence="8" id="KW-0902">Two-component regulatory system</keyword>
<gene>
    <name evidence="12" type="ORF">SAMN03080599_03317</name>
</gene>
<keyword evidence="10" id="KW-1133">Transmembrane helix</keyword>